<reference evidence="1 2" key="1">
    <citation type="submission" date="2015-09" db="EMBL/GenBank/DDBJ databases">
        <title>Bacillus cereus food isolates.</title>
        <authorList>
            <person name="Boekhorst J."/>
        </authorList>
    </citation>
    <scope>NUCLEOTIDE SEQUENCE [LARGE SCALE GENOMIC DNA]</scope>
    <source>
        <strain evidence="1 2">B4088</strain>
    </source>
</reference>
<name>A0A164QCE8_BACCE</name>
<organism evidence="1 2">
    <name type="scientific">Bacillus cereus</name>
    <dbReference type="NCBI Taxonomy" id="1396"/>
    <lineage>
        <taxon>Bacteria</taxon>
        <taxon>Bacillati</taxon>
        <taxon>Bacillota</taxon>
        <taxon>Bacilli</taxon>
        <taxon>Bacillales</taxon>
        <taxon>Bacillaceae</taxon>
        <taxon>Bacillus</taxon>
        <taxon>Bacillus cereus group</taxon>
    </lineage>
</organism>
<dbReference type="AlphaFoldDB" id="A0A164QCE8"/>
<proteinExistence type="predicted"/>
<dbReference type="RefSeq" id="WP_063260172.1">
    <property type="nucleotide sequence ID" value="NZ_LJKE01000022.1"/>
</dbReference>
<protein>
    <submittedName>
        <fullName evidence="1">Uncharacterized protein</fullName>
    </submittedName>
</protein>
<comment type="caution">
    <text evidence="1">The sequence shown here is derived from an EMBL/GenBank/DDBJ whole genome shotgun (WGS) entry which is preliminary data.</text>
</comment>
<dbReference type="Proteomes" id="UP000076482">
    <property type="component" value="Unassembled WGS sequence"/>
</dbReference>
<dbReference type="EMBL" id="LJKE01000022">
    <property type="protein sequence ID" value="KZD70954.1"/>
    <property type="molecule type" value="Genomic_DNA"/>
</dbReference>
<dbReference type="PATRIC" id="fig|1396.535.peg.4851"/>
<sequence>MHKFEWIEAGLNAIDKDISLSTDIYCDERFEIGITHRNTMIVFDDFDEIVYFENDQFIKTLSKRKIRHYVKDQTLSDFLESMYRAKFPERHTLKHQIDFYREIEARLNQNTYYFFQPYCMGFWIEE</sequence>
<accession>A0A164QCE8</accession>
<evidence type="ECO:0000313" key="1">
    <source>
        <dbReference type="EMBL" id="KZD70954.1"/>
    </source>
</evidence>
<gene>
    <name evidence="1" type="ORF">B4088_1010</name>
</gene>
<evidence type="ECO:0000313" key="2">
    <source>
        <dbReference type="Proteomes" id="UP000076482"/>
    </source>
</evidence>